<dbReference type="InterPro" id="IPR032816">
    <property type="entry name" value="VTT_dom"/>
</dbReference>
<evidence type="ECO:0000313" key="4">
    <source>
        <dbReference type="Proteomes" id="UP000031627"/>
    </source>
</evidence>
<gene>
    <name evidence="3" type="primary">yohD</name>
    <name evidence="3" type="ORF">TGUWTKB_4950</name>
</gene>
<feature type="transmembrane region" description="Helical" evidence="1">
    <location>
        <begin position="167"/>
        <end position="188"/>
    </location>
</feature>
<keyword evidence="1" id="KW-0812">Transmembrane</keyword>
<proteinExistence type="predicted"/>
<feature type="transmembrane region" description="Helical" evidence="1">
    <location>
        <begin position="20"/>
        <end position="41"/>
    </location>
</feature>
<evidence type="ECO:0000256" key="1">
    <source>
        <dbReference type="SAM" id="Phobius"/>
    </source>
</evidence>
<dbReference type="RefSeq" id="WP_041063268.1">
    <property type="nucleotide sequence ID" value="NZ_AP014521.1"/>
</dbReference>
<dbReference type="Pfam" id="PF09335">
    <property type="entry name" value="VTT_dom"/>
    <property type="match status" value="1"/>
</dbReference>
<dbReference type="HOGENOM" id="CLU_044208_7_2_6"/>
<evidence type="ECO:0000259" key="2">
    <source>
        <dbReference type="Pfam" id="PF09335"/>
    </source>
</evidence>
<dbReference type="AlphaFoldDB" id="A0A090BWJ6"/>
<feature type="domain" description="VTT" evidence="2">
    <location>
        <begin position="31"/>
        <end position="150"/>
    </location>
</feature>
<dbReference type="OrthoDB" id="948134at2"/>
<keyword evidence="1" id="KW-0472">Membrane</keyword>
<protein>
    <submittedName>
        <fullName evidence="3">SNARE associated Golgi protein-like protein</fullName>
    </submittedName>
</protein>
<dbReference type="PANTHER" id="PTHR42709">
    <property type="entry name" value="ALKALINE PHOSPHATASE LIKE PROTEIN"/>
    <property type="match status" value="1"/>
</dbReference>
<dbReference type="GO" id="GO:0005886">
    <property type="term" value="C:plasma membrane"/>
    <property type="evidence" value="ECO:0007669"/>
    <property type="project" value="UniProtKB-ARBA"/>
</dbReference>
<dbReference type="KEGG" id="sbw:TGUWTKB_4950"/>
<dbReference type="STRING" id="1410383.TGUWTKB_4950"/>
<reference evidence="3 4" key="2">
    <citation type="journal article" date="2014" name="Curr. Biol.">
        <title>Symbiont-Supplemented Maternal Investment Underpinning Host's Ecological Adaptation.</title>
        <authorList>
            <person name="Kaiwa N."/>
            <person name="Hosokawa T."/>
            <person name="Nikoh N."/>
            <person name="Tanahashi M."/>
            <person name="Moriyama M."/>
            <person name="Meng X.Y."/>
            <person name="Maeda T."/>
            <person name="Yamaguchi K."/>
            <person name="Shigenobu S."/>
            <person name="Ito M."/>
            <person name="Fukatsu T."/>
        </authorList>
    </citation>
    <scope>NUCLEOTIDE SEQUENCE [LARGE SCALE GENOMIC DNA]</scope>
    <source>
        <strain evidence="3 4">UwTKB</strain>
    </source>
</reference>
<evidence type="ECO:0000313" key="3">
    <source>
        <dbReference type="EMBL" id="BAP58721.1"/>
    </source>
</evidence>
<keyword evidence="1" id="KW-1133">Transmembrane helix</keyword>
<reference evidence="4" key="1">
    <citation type="submission" date="2013-11" db="EMBL/GenBank/DDBJ databases">
        <title>Symbiont-containing voluminous jelly as an extraordinary maternal gift for overwintering insect nymphs.</title>
        <authorList>
            <person name="Kaiwa N."/>
            <person name="Hosokawa T."/>
            <person name="Nikoh N."/>
            <person name="Meng X.Y."/>
            <person name="Tanahashi M."/>
            <person name="Moriyama M."/>
            <person name="Maeda T."/>
            <person name="Yamaguchi K."/>
            <person name="Shigenobu S."/>
            <person name="Ito M."/>
            <person name="Fukatsu T."/>
        </authorList>
    </citation>
    <scope>NUCLEOTIDE SEQUENCE [LARGE SCALE GENOMIC DNA]</scope>
    <source>
        <strain evidence="4">UwTKB</strain>
    </source>
</reference>
<dbReference type="PANTHER" id="PTHR42709:SF2">
    <property type="entry name" value="INNER MEMBRANE PROTEIN YOHD"/>
    <property type="match status" value="1"/>
</dbReference>
<feature type="transmembrane region" description="Helical" evidence="1">
    <location>
        <begin position="48"/>
        <end position="69"/>
    </location>
</feature>
<accession>A0A090BWJ6</accession>
<dbReference type="InterPro" id="IPR051311">
    <property type="entry name" value="DedA_domain"/>
</dbReference>
<feature type="transmembrane region" description="Helical" evidence="1">
    <location>
        <begin position="101"/>
        <end position="120"/>
    </location>
</feature>
<dbReference type="Proteomes" id="UP000031627">
    <property type="component" value="Chromosome"/>
</dbReference>
<organism evidence="3 4">
    <name type="scientific">Candidatus Tachikawaea gelatinosa</name>
    <dbReference type="NCBI Taxonomy" id="1410383"/>
    <lineage>
        <taxon>Bacteria</taxon>
        <taxon>Pseudomonadati</taxon>
        <taxon>Pseudomonadota</taxon>
        <taxon>Gammaproteobacteria</taxon>
        <taxon>Enterobacterales</taxon>
        <taxon>Enterobacteriaceae</taxon>
        <taxon>Candidatus Tachikawaea</taxon>
    </lineage>
</organism>
<sequence length="194" mass="22445">MKQFTLNFNINTFIIQYGYLALFIGSLIEGETIILIGGIAVNQGLLNFYGSVIVVIIGGFIGDQFLFWIGRIYGDKIFKKFNQYNYYIIKLHNLIHKYPNLIVIGVRFMYGLRIIGPIIIGNSYLRSIKFMILNVIGTSIWATFCITIGYFSGAIIVPWIYKFNHSLKIVFLISIFTILFIFLLNFFIRAYKKK</sequence>
<feature type="transmembrane region" description="Helical" evidence="1">
    <location>
        <begin position="132"/>
        <end position="161"/>
    </location>
</feature>
<name>A0A090BWJ6_9ENTR</name>
<keyword evidence="4" id="KW-1185">Reference proteome</keyword>
<dbReference type="EMBL" id="AP014521">
    <property type="protein sequence ID" value="BAP58721.1"/>
    <property type="molecule type" value="Genomic_DNA"/>
</dbReference>